<dbReference type="RefSeq" id="WP_241560191.1">
    <property type="nucleotide sequence ID" value="NZ_QNSE01000003.1"/>
</dbReference>
<proteinExistence type="predicted"/>
<dbReference type="Gene3D" id="3.30.70.1070">
    <property type="entry name" value="Sporulation related repeat"/>
    <property type="match status" value="1"/>
</dbReference>
<organism evidence="4 5">
    <name type="scientific">Marinomonas rhizomae</name>
    <dbReference type="NCBI Taxonomy" id="491948"/>
    <lineage>
        <taxon>Bacteria</taxon>
        <taxon>Pseudomonadati</taxon>
        <taxon>Pseudomonadota</taxon>
        <taxon>Gammaproteobacteria</taxon>
        <taxon>Oceanospirillales</taxon>
        <taxon>Oceanospirillaceae</taxon>
        <taxon>Marinomonas</taxon>
    </lineage>
</organism>
<dbReference type="GO" id="GO:0042834">
    <property type="term" value="F:peptidoglycan binding"/>
    <property type="evidence" value="ECO:0007669"/>
    <property type="project" value="InterPro"/>
</dbReference>
<name>A0A366JET9_9GAMM</name>
<keyword evidence="5" id="KW-1185">Reference proteome</keyword>
<keyword evidence="2" id="KW-0812">Transmembrane</keyword>
<evidence type="ECO:0000259" key="3">
    <source>
        <dbReference type="PROSITE" id="PS51724"/>
    </source>
</evidence>
<dbReference type="PANTHER" id="PTHR38687">
    <property type="entry name" value="CELL DIVISION PROTEIN DEDD-RELATED"/>
    <property type="match status" value="1"/>
</dbReference>
<feature type="domain" description="SPOR" evidence="3">
    <location>
        <begin position="119"/>
        <end position="194"/>
    </location>
</feature>
<keyword evidence="2" id="KW-1133">Transmembrane helix</keyword>
<dbReference type="SUPFAM" id="SSF110997">
    <property type="entry name" value="Sporulation related repeat"/>
    <property type="match status" value="1"/>
</dbReference>
<dbReference type="InterPro" id="IPR052521">
    <property type="entry name" value="Cell_div_SPOR-domain"/>
</dbReference>
<dbReference type="Pfam" id="PF05036">
    <property type="entry name" value="SPOR"/>
    <property type="match status" value="1"/>
</dbReference>
<gene>
    <name evidence="4" type="ORF">DFP80_103305</name>
</gene>
<feature type="region of interest" description="Disordered" evidence="1">
    <location>
        <begin position="93"/>
        <end position="114"/>
    </location>
</feature>
<dbReference type="GO" id="GO:0032506">
    <property type="term" value="P:cytokinetic process"/>
    <property type="evidence" value="ECO:0007669"/>
    <property type="project" value="TreeGrafter"/>
</dbReference>
<evidence type="ECO:0000256" key="1">
    <source>
        <dbReference type="SAM" id="MobiDB-lite"/>
    </source>
</evidence>
<dbReference type="PROSITE" id="PS51724">
    <property type="entry name" value="SPOR"/>
    <property type="match status" value="1"/>
</dbReference>
<dbReference type="GO" id="GO:0032153">
    <property type="term" value="C:cell division site"/>
    <property type="evidence" value="ECO:0007669"/>
    <property type="project" value="TreeGrafter"/>
</dbReference>
<dbReference type="Proteomes" id="UP000252792">
    <property type="component" value="Unassembled WGS sequence"/>
</dbReference>
<evidence type="ECO:0000313" key="4">
    <source>
        <dbReference type="EMBL" id="RBP84824.1"/>
    </source>
</evidence>
<protein>
    <submittedName>
        <fullName evidence="4">DedD protein</fullName>
    </submittedName>
</protein>
<accession>A0A366JET9</accession>
<feature type="transmembrane region" description="Helical" evidence="2">
    <location>
        <begin position="7"/>
        <end position="28"/>
    </location>
</feature>
<dbReference type="EMBL" id="QNSE01000003">
    <property type="protein sequence ID" value="RBP84824.1"/>
    <property type="molecule type" value="Genomic_DNA"/>
</dbReference>
<evidence type="ECO:0000313" key="5">
    <source>
        <dbReference type="Proteomes" id="UP000252792"/>
    </source>
</evidence>
<sequence length="197" mass="21728">MIDRRVTYRLIGAGIMVLSAAIILPLILDGERPAELDVQVQVTTPPAFPIVDIAPVQPVDSLPIETSVGEDGAAEDIRLIPLPQSAKDVANITKKESPNSTEAEVKSAEKESVKKSTPAPIADRWTLQIATFKSKDNSVRLVEKLKGAKYEAYSLTTNSLYKVYVGPEFKRETSERMREEIKKKFSLNGIVVKYSVN</sequence>
<evidence type="ECO:0000256" key="2">
    <source>
        <dbReference type="SAM" id="Phobius"/>
    </source>
</evidence>
<dbReference type="InterPro" id="IPR036680">
    <property type="entry name" value="SPOR-like_sf"/>
</dbReference>
<reference evidence="4 5" key="1">
    <citation type="submission" date="2018-06" db="EMBL/GenBank/DDBJ databases">
        <title>Genomic Encyclopedia of Type Strains, Phase III (KMG-III): the genomes of soil and plant-associated and newly described type strains.</title>
        <authorList>
            <person name="Whitman W."/>
        </authorList>
    </citation>
    <scope>NUCLEOTIDE SEQUENCE [LARGE SCALE GENOMIC DNA]</scope>
    <source>
        <strain evidence="4 5">CECT 7377</strain>
    </source>
</reference>
<keyword evidence="2" id="KW-0472">Membrane</keyword>
<dbReference type="PANTHER" id="PTHR38687:SF1">
    <property type="entry name" value="CELL DIVISION PROTEIN DEDD"/>
    <property type="match status" value="1"/>
</dbReference>
<comment type="caution">
    <text evidence="4">The sequence shown here is derived from an EMBL/GenBank/DDBJ whole genome shotgun (WGS) entry which is preliminary data.</text>
</comment>
<dbReference type="AlphaFoldDB" id="A0A366JET9"/>
<dbReference type="InterPro" id="IPR007730">
    <property type="entry name" value="SPOR-like_dom"/>
</dbReference>
<dbReference type="GO" id="GO:0030428">
    <property type="term" value="C:cell septum"/>
    <property type="evidence" value="ECO:0007669"/>
    <property type="project" value="TreeGrafter"/>
</dbReference>